<sequence length="99" mass="11097">MFLETGSGTCQSWKSEPSIWFIKGEPSQGSLTLMRRRPRPSPLPGRRIKEFESWIPSRQTVFHCYKPPALTPSACANCLLTGICFALCRIGITLCLFCS</sequence>
<keyword evidence="2" id="KW-1185">Reference proteome</keyword>
<dbReference type="OMA" id="SLIHSRQ"/>
<reference evidence="1" key="1">
    <citation type="submission" date="2025-08" db="UniProtKB">
        <authorList>
            <consortium name="Ensembl"/>
        </authorList>
    </citation>
    <scope>IDENTIFICATION</scope>
</reference>
<evidence type="ECO:0000313" key="2">
    <source>
        <dbReference type="Proteomes" id="UP000233120"/>
    </source>
</evidence>
<name>A0A2K6DQS0_MACNE</name>
<accession>A0A2K6DQS0</accession>
<proteinExistence type="predicted"/>
<dbReference type="GeneTree" id="ENSGT00910000147484"/>
<dbReference type="Ensembl" id="ENSMNET00000062750.1">
    <property type="protein sequence ID" value="ENSMNEP00000038273.1"/>
    <property type="gene ID" value="ENSMNEG00000042148.1"/>
</dbReference>
<dbReference type="AlphaFoldDB" id="A0A2K6DQS0"/>
<reference evidence="1" key="2">
    <citation type="submission" date="2025-09" db="UniProtKB">
        <authorList>
            <consortium name="Ensembl"/>
        </authorList>
    </citation>
    <scope>IDENTIFICATION</scope>
</reference>
<dbReference type="Proteomes" id="UP000233120">
    <property type="component" value="Unassembled WGS sequence"/>
</dbReference>
<protein>
    <submittedName>
        <fullName evidence="1">Uncharacterized protein</fullName>
    </submittedName>
</protein>
<evidence type="ECO:0000313" key="1">
    <source>
        <dbReference type="Ensembl" id="ENSMNEP00000038273.1"/>
    </source>
</evidence>
<organism evidence="1 2">
    <name type="scientific">Macaca nemestrina</name>
    <name type="common">Pig-tailed macaque</name>
    <dbReference type="NCBI Taxonomy" id="9545"/>
    <lineage>
        <taxon>Eukaryota</taxon>
        <taxon>Metazoa</taxon>
        <taxon>Chordata</taxon>
        <taxon>Craniata</taxon>
        <taxon>Vertebrata</taxon>
        <taxon>Euteleostomi</taxon>
        <taxon>Mammalia</taxon>
        <taxon>Eutheria</taxon>
        <taxon>Euarchontoglires</taxon>
        <taxon>Primates</taxon>
        <taxon>Haplorrhini</taxon>
        <taxon>Catarrhini</taxon>
        <taxon>Cercopithecidae</taxon>
        <taxon>Cercopithecinae</taxon>
        <taxon>Macaca</taxon>
    </lineage>
</organism>